<evidence type="ECO:0000256" key="4">
    <source>
        <dbReference type="ARBA" id="ARBA00022692"/>
    </source>
</evidence>
<comment type="similarity">
    <text evidence="10">Belongs to the CDP-alcohol phosphatidyltransferase class-I family.</text>
</comment>
<keyword evidence="8" id="KW-0594">Phospholipid biosynthesis</keyword>
<dbReference type="InterPro" id="IPR048254">
    <property type="entry name" value="CDP_ALCOHOL_P_TRANSF_CS"/>
</dbReference>
<keyword evidence="9" id="KW-1208">Phospholipid metabolism</keyword>
<proteinExistence type="inferred from homology"/>
<evidence type="ECO:0000256" key="9">
    <source>
        <dbReference type="ARBA" id="ARBA00023264"/>
    </source>
</evidence>
<feature type="region of interest" description="Disordered" evidence="11">
    <location>
        <begin position="45"/>
        <end position="99"/>
    </location>
</feature>
<sequence length="335" mass="35725">MFQSVPKRVLVSPFRLIRSCKAGAVAGSCYDCTVRTSVRRFYCSTSAPTPPVPPSRRHDEDTQKHRCNRMEKTPSSTNTNTGSDNDNDTSNNGARGPENVPLMSQLWTVPNLLTYSRMLATPVIGYWVLSSQYSTALCALAAVSITDVLDGYLARRLGQTTVLGSYLDPIADKLLMATMALSLTYADLIHWQLVALVVLRDACLVAGSFIYKHHILQSLSRSSFSSSSLFPSPSSPSSSSSPVLNGPAGNPRVSFIVLPSLASKINTLAQLSLMTGALATAAQVVPGGWISAAECIVAATTLWSGIGYARHRGIKVLVNGIPLSSPPSASHTAPK</sequence>
<name>A0A8K0AHA0_ANDGO</name>
<evidence type="ECO:0000256" key="6">
    <source>
        <dbReference type="ARBA" id="ARBA00023098"/>
    </source>
</evidence>
<dbReference type="PANTHER" id="PTHR14269:SF60">
    <property type="entry name" value="CARDIOLIPIN SYNTHASE (CMP-FORMING)"/>
    <property type="match status" value="1"/>
</dbReference>
<dbReference type="InterPro" id="IPR050324">
    <property type="entry name" value="CDP-alcohol_PTase-I"/>
</dbReference>
<evidence type="ECO:0000256" key="10">
    <source>
        <dbReference type="RuleBase" id="RU003750"/>
    </source>
</evidence>
<evidence type="ECO:0000256" key="11">
    <source>
        <dbReference type="SAM" id="MobiDB-lite"/>
    </source>
</evidence>
<dbReference type="PANTHER" id="PTHR14269">
    <property type="entry name" value="CDP-DIACYLGLYCEROL--GLYCEROL-3-PHOSPHATE 3-PHOSPHATIDYLTRANSFERASE-RELATED"/>
    <property type="match status" value="1"/>
</dbReference>
<feature type="compositionally biased region" description="Basic and acidic residues" evidence="11">
    <location>
        <begin position="56"/>
        <end position="72"/>
    </location>
</feature>
<keyword evidence="2" id="KW-0444">Lipid biosynthesis</keyword>
<keyword evidence="13" id="KW-1185">Reference proteome</keyword>
<evidence type="ECO:0000256" key="5">
    <source>
        <dbReference type="ARBA" id="ARBA00022989"/>
    </source>
</evidence>
<evidence type="ECO:0000313" key="12">
    <source>
        <dbReference type="EMBL" id="KAF0852183.1"/>
    </source>
</evidence>
<comment type="caution">
    <text evidence="12">The sequence shown here is derived from an EMBL/GenBank/DDBJ whole genome shotgun (WGS) entry which is preliminary data.</text>
</comment>
<keyword evidence="7" id="KW-0472">Membrane</keyword>
<dbReference type="Pfam" id="PF01066">
    <property type="entry name" value="CDP-OH_P_transf"/>
    <property type="match status" value="1"/>
</dbReference>
<dbReference type="OrthoDB" id="10020554at2759"/>
<reference evidence="12" key="1">
    <citation type="submission" date="2019-09" db="EMBL/GenBank/DDBJ databases">
        <title>The Mitochondrial Proteome of the Jakobid, Andalucia godoyi, a Protist With the Most Gene-Rich and Bacteria-Like Mitochondrial Genome.</title>
        <authorList>
            <person name="Gray M.W."/>
            <person name="Burger G."/>
            <person name="Derelle R."/>
            <person name="Klimes V."/>
            <person name="Leger M."/>
            <person name="Sarrasin M."/>
            <person name="Vlcek C."/>
            <person name="Roger A.J."/>
            <person name="Elias M."/>
            <person name="Lang B.F."/>
        </authorList>
    </citation>
    <scope>NUCLEOTIDE SEQUENCE</scope>
    <source>
        <strain evidence="12">And28</strain>
    </source>
</reference>
<feature type="compositionally biased region" description="Low complexity" evidence="11">
    <location>
        <begin position="75"/>
        <end position="93"/>
    </location>
</feature>
<dbReference type="GO" id="GO:0032049">
    <property type="term" value="P:cardiolipin biosynthetic process"/>
    <property type="evidence" value="ECO:0007669"/>
    <property type="project" value="TreeGrafter"/>
</dbReference>
<dbReference type="Proteomes" id="UP000799049">
    <property type="component" value="Unassembled WGS sequence"/>
</dbReference>
<keyword evidence="5" id="KW-1133">Transmembrane helix</keyword>
<evidence type="ECO:0000256" key="2">
    <source>
        <dbReference type="ARBA" id="ARBA00022516"/>
    </source>
</evidence>
<dbReference type="PROSITE" id="PS00379">
    <property type="entry name" value="CDP_ALCOHOL_P_TRANSF"/>
    <property type="match status" value="1"/>
</dbReference>
<evidence type="ECO:0000256" key="8">
    <source>
        <dbReference type="ARBA" id="ARBA00023209"/>
    </source>
</evidence>
<dbReference type="InterPro" id="IPR000462">
    <property type="entry name" value="CDP-OH_P_trans"/>
</dbReference>
<evidence type="ECO:0000256" key="1">
    <source>
        <dbReference type="ARBA" id="ARBA00004141"/>
    </source>
</evidence>
<dbReference type="EMBL" id="VRVR01000056">
    <property type="protein sequence ID" value="KAF0852183.1"/>
    <property type="molecule type" value="Genomic_DNA"/>
</dbReference>
<dbReference type="GO" id="GO:0005739">
    <property type="term" value="C:mitochondrion"/>
    <property type="evidence" value="ECO:0007669"/>
    <property type="project" value="TreeGrafter"/>
</dbReference>
<keyword evidence="3 10" id="KW-0808">Transferase</keyword>
<gene>
    <name evidence="12" type="ORF">ANDGO_03011</name>
</gene>
<dbReference type="AlphaFoldDB" id="A0A8K0AHA0"/>
<organism evidence="12 13">
    <name type="scientific">Andalucia godoyi</name>
    <name type="common">Flagellate</name>
    <dbReference type="NCBI Taxonomy" id="505711"/>
    <lineage>
        <taxon>Eukaryota</taxon>
        <taxon>Discoba</taxon>
        <taxon>Jakobida</taxon>
        <taxon>Andalucina</taxon>
        <taxon>Andaluciidae</taxon>
        <taxon>Andalucia</taxon>
    </lineage>
</organism>
<evidence type="ECO:0000256" key="3">
    <source>
        <dbReference type="ARBA" id="ARBA00022679"/>
    </source>
</evidence>
<dbReference type="GO" id="GO:0043337">
    <property type="term" value="F:cardiolipin synthase (CMP-forming)"/>
    <property type="evidence" value="ECO:0007669"/>
    <property type="project" value="TreeGrafter"/>
</dbReference>
<dbReference type="GO" id="GO:0016020">
    <property type="term" value="C:membrane"/>
    <property type="evidence" value="ECO:0007669"/>
    <property type="project" value="UniProtKB-SubCell"/>
</dbReference>
<keyword evidence="6" id="KW-0443">Lipid metabolism</keyword>
<comment type="subcellular location">
    <subcellularLocation>
        <location evidence="1">Membrane</location>
        <topology evidence="1">Multi-pass membrane protein</topology>
    </subcellularLocation>
</comment>
<keyword evidence="4" id="KW-0812">Transmembrane</keyword>
<protein>
    <submittedName>
        <fullName evidence="12">Mitochondrial cardiolipin synthase</fullName>
    </submittedName>
</protein>
<dbReference type="Gene3D" id="1.20.120.1760">
    <property type="match status" value="1"/>
</dbReference>
<evidence type="ECO:0000313" key="13">
    <source>
        <dbReference type="Proteomes" id="UP000799049"/>
    </source>
</evidence>
<dbReference type="InterPro" id="IPR043130">
    <property type="entry name" value="CDP-OH_PTrfase_TM_dom"/>
</dbReference>
<accession>A0A8K0AHA0</accession>
<evidence type="ECO:0000256" key="7">
    <source>
        <dbReference type="ARBA" id="ARBA00023136"/>
    </source>
</evidence>